<accession>A0ABQ4RQ78</accession>
<sequence>MDWTFRLAFELETRRADHRVAFSIGPIGTAASLACVALLIWGL</sequence>
<dbReference type="RefSeq" id="WP_379002309.1">
    <property type="nucleotide sequence ID" value="NZ_JBHSNE010000015.1"/>
</dbReference>
<keyword evidence="1" id="KW-0472">Membrane</keyword>
<dbReference type="PROSITE" id="PS51257">
    <property type="entry name" value="PROKAR_LIPOPROTEIN"/>
    <property type="match status" value="1"/>
</dbReference>
<evidence type="ECO:0000313" key="3">
    <source>
        <dbReference type="Proteomes" id="UP001055125"/>
    </source>
</evidence>
<comment type="caution">
    <text evidence="2">The sequence shown here is derived from an EMBL/GenBank/DDBJ whole genome shotgun (WGS) entry which is preliminary data.</text>
</comment>
<keyword evidence="1" id="KW-0812">Transmembrane</keyword>
<keyword evidence="1" id="KW-1133">Transmembrane helix</keyword>
<gene>
    <name evidence="2" type="ORF">OCOJLMKI_0094</name>
</gene>
<name>A0ABQ4RQ78_9HYPH</name>
<dbReference type="EMBL" id="BPQP01000001">
    <property type="protein sequence ID" value="GJD92911.1"/>
    <property type="molecule type" value="Genomic_DNA"/>
</dbReference>
<reference evidence="2" key="1">
    <citation type="journal article" date="2021" name="Front. Microbiol.">
        <title>Comprehensive Comparative Genomics and Phenotyping of Methylobacterium Species.</title>
        <authorList>
            <person name="Alessa O."/>
            <person name="Ogura Y."/>
            <person name="Fujitani Y."/>
            <person name="Takami H."/>
            <person name="Hayashi T."/>
            <person name="Sahin N."/>
            <person name="Tani A."/>
        </authorList>
    </citation>
    <scope>NUCLEOTIDE SEQUENCE</scope>
    <source>
        <strain evidence="2">DSM 19015</strain>
    </source>
</reference>
<evidence type="ECO:0000313" key="2">
    <source>
        <dbReference type="EMBL" id="GJD92911.1"/>
    </source>
</evidence>
<organism evidence="2 3">
    <name type="scientific">Methylobacterium iners</name>
    <dbReference type="NCBI Taxonomy" id="418707"/>
    <lineage>
        <taxon>Bacteria</taxon>
        <taxon>Pseudomonadati</taxon>
        <taxon>Pseudomonadota</taxon>
        <taxon>Alphaproteobacteria</taxon>
        <taxon>Hyphomicrobiales</taxon>
        <taxon>Methylobacteriaceae</taxon>
        <taxon>Methylobacterium</taxon>
    </lineage>
</organism>
<reference evidence="2" key="2">
    <citation type="submission" date="2021-08" db="EMBL/GenBank/DDBJ databases">
        <authorList>
            <person name="Tani A."/>
            <person name="Ola A."/>
            <person name="Ogura Y."/>
            <person name="Katsura K."/>
            <person name="Hayashi T."/>
        </authorList>
    </citation>
    <scope>NUCLEOTIDE SEQUENCE</scope>
    <source>
        <strain evidence="2">DSM 19015</strain>
    </source>
</reference>
<evidence type="ECO:0000256" key="1">
    <source>
        <dbReference type="SAM" id="Phobius"/>
    </source>
</evidence>
<proteinExistence type="predicted"/>
<protein>
    <submittedName>
        <fullName evidence="2">Uncharacterized protein</fullName>
    </submittedName>
</protein>
<dbReference type="Proteomes" id="UP001055125">
    <property type="component" value="Unassembled WGS sequence"/>
</dbReference>
<feature type="transmembrane region" description="Helical" evidence="1">
    <location>
        <begin position="20"/>
        <end position="41"/>
    </location>
</feature>
<keyword evidence="3" id="KW-1185">Reference proteome</keyword>